<comment type="caution">
    <text evidence="2">The sequence shown here is derived from an EMBL/GenBank/DDBJ whole genome shotgun (WGS) entry which is preliminary data.</text>
</comment>
<protein>
    <submittedName>
        <fullName evidence="2">Uncharacterized protein</fullName>
    </submittedName>
</protein>
<keyword evidence="3" id="KW-1185">Reference proteome</keyword>
<feature type="region of interest" description="Disordered" evidence="1">
    <location>
        <begin position="1"/>
        <end position="25"/>
    </location>
</feature>
<dbReference type="AlphaFoldDB" id="A0A834KTE5"/>
<feature type="compositionally biased region" description="Gly residues" evidence="1">
    <location>
        <begin position="1"/>
        <end position="18"/>
    </location>
</feature>
<reference evidence="2" key="1">
    <citation type="journal article" date="2020" name="G3 (Bethesda)">
        <title>High-Quality Assemblies for Three Invasive Social Wasps from the &lt;i&gt;Vespula&lt;/i&gt; Genus.</title>
        <authorList>
            <person name="Harrop T.W.R."/>
            <person name="Guhlin J."/>
            <person name="McLaughlin G.M."/>
            <person name="Permina E."/>
            <person name="Stockwell P."/>
            <person name="Gilligan J."/>
            <person name="Le Lec M.F."/>
            <person name="Gruber M.A.M."/>
            <person name="Quinn O."/>
            <person name="Lovegrove M."/>
            <person name="Duncan E.J."/>
            <person name="Remnant E.J."/>
            <person name="Van Eeckhoven J."/>
            <person name="Graham B."/>
            <person name="Knapp R.A."/>
            <person name="Langford K.W."/>
            <person name="Kronenberg Z."/>
            <person name="Press M.O."/>
            <person name="Eacker S.M."/>
            <person name="Wilson-Rankin E.E."/>
            <person name="Purcell J."/>
            <person name="Lester P.J."/>
            <person name="Dearden P.K."/>
        </authorList>
    </citation>
    <scope>NUCLEOTIDE SEQUENCE</scope>
    <source>
        <strain evidence="2">Marl-1</strain>
    </source>
</reference>
<sequence length="222" mass="23801">MIQERTGGGGGGGGGRGGGDGRRTVGRIKISDRKKDRCREIKDAKKSSRVLGFVRPEPLSQPPILAHPTHLYSALALTTSTLLITNNIQTRVGKLALVDEERYYVEREGVPLWRPKSSGSNSYSSSSDGSDDDGGSGGGDGDGDGPSSRRISIGKQNRSVGTRTPARKMNKITQKERKFGEREAARGNEKSPGEFVAAGSIKSFVDLINISNVPDFARANWL</sequence>
<evidence type="ECO:0000313" key="2">
    <source>
        <dbReference type="EMBL" id="KAF7411626.1"/>
    </source>
</evidence>
<feature type="compositionally biased region" description="Low complexity" evidence="1">
    <location>
        <begin position="117"/>
        <end position="128"/>
    </location>
</feature>
<gene>
    <name evidence="2" type="ORF">HZH66_000522</name>
</gene>
<dbReference type="EMBL" id="JACSEA010000001">
    <property type="protein sequence ID" value="KAF7411626.1"/>
    <property type="molecule type" value="Genomic_DNA"/>
</dbReference>
<feature type="compositionally biased region" description="Basic and acidic residues" evidence="1">
    <location>
        <begin position="173"/>
        <end position="192"/>
    </location>
</feature>
<evidence type="ECO:0000313" key="3">
    <source>
        <dbReference type="Proteomes" id="UP000614350"/>
    </source>
</evidence>
<organism evidence="2 3">
    <name type="scientific">Vespula vulgaris</name>
    <name type="common">Yellow jacket</name>
    <name type="synonym">Wasp</name>
    <dbReference type="NCBI Taxonomy" id="7454"/>
    <lineage>
        <taxon>Eukaryota</taxon>
        <taxon>Metazoa</taxon>
        <taxon>Ecdysozoa</taxon>
        <taxon>Arthropoda</taxon>
        <taxon>Hexapoda</taxon>
        <taxon>Insecta</taxon>
        <taxon>Pterygota</taxon>
        <taxon>Neoptera</taxon>
        <taxon>Endopterygota</taxon>
        <taxon>Hymenoptera</taxon>
        <taxon>Apocrita</taxon>
        <taxon>Aculeata</taxon>
        <taxon>Vespoidea</taxon>
        <taxon>Vespidae</taxon>
        <taxon>Vespinae</taxon>
        <taxon>Vespula</taxon>
    </lineage>
</organism>
<dbReference type="Proteomes" id="UP000614350">
    <property type="component" value="Unassembled WGS sequence"/>
</dbReference>
<feature type="region of interest" description="Disordered" evidence="1">
    <location>
        <begin position="114"/>
        <end position="194"/>
    </location>
</feature>
<name>A0A834KTE5_VESVU</name>
<evidence type="ECO:0000256" key="1">
    <source>
        <dbReference type="SAM" id="MobiDB-lite"/>
    </source>
</evidence>
<proteinExistence type="predicted"/>
<accession>A0A834KTE5</accession>